<accession>A0ABQ2WU86</accession>
<dbReference type="Gene3D" id="1.20.120.10">
    <property type="entry name" value="Cytochrome c/b562"/>
    <property type="match status" value="1"/>
</dbReference>
<dbReference type="SUPFAM" id="SSF47175">
    <property type="entry name" value="Cytochromes"/>
    <property type="match status" value="1"/>
</dbReference>
<comment type="caution">
    <text evidence="2">The sequence shown here is derived from an EMBL/GenBank/DDBJ whole genome shotgun (WGS) entry which is preliminary data.</text>
</comment>
<evidence type="ECO:0000313" key="3">
    <source>
        <dbReference type="Proteomes" id="UP000634667"/>
    </source>
</evidence>
<evidence type="ECO:0000313" key="2">
    <source>
        <dbReference type="EMBL" id="GGW71525.1"/>
    </source>
</evidence>
<dbReference type="EMBL" id="BMYR01000014">
    <property type="protein sequence ID" value="GGW71525.1"/>
    <property type="molecule type" value="Genomic_DNA"/>
</dbReference>
<name>A0ABQ2WU86_9ALTE</name>
<dbReference type="Pfam" id="PF01322">
    <property type="entry name" value="Cytochrom_C_2"/>
    <property type="match status" value="1"/>
</dbReference>
<feature type="signal peptide" evidence="1">
    <location>
        <begin position="1"/>
        <end position="38"/>
    </location>
</feature>
<reference evidence="3" key="1">
    <citation type="journal article" date="2019" name="Int. J. Syst. Evol. Microbiol.">
        <title>The Global Catalogue of Microorganisms (GCM) 10K type strain sequencing project: providing services to taxonomists for standard genome sequencing and annotation.</title>
        <authorList>
            <consortium name="The Broad Institute Genomics Platform"/>
            <consortium name="The Broad Institute Genome Sequencing Center for Infectious Disease"/>
            <person name="Wu L."/>
            <person name="Ma J."/>
        </authorList>
    </citation>
    <scope>NUCLEOTIDE SEQUENCE [LARGE SCALE GENOMIC DNA]</scope>
    <source>
        <strain evidence="3">KCTC 23723</strain>
    </source>
</reference>
<keyword evidence="1" id="KW-0732">Signal</keyword>
<dbReference type="Proteomes" id="UP000634667">
    <property type="component" value="Unassembled WGS sequence"/>
</dbReference>
<dbReference type="InterPro" id="IPR010980">
    <property type="entry name" value="Cyt_c/b562"/>
</dbReference>
<proteinExistence type="predicted"/>
<organism evidence="2 3">
    <name type="scientific">Alishewanella tabrizica</name>
    <dbReference type="NCBI Taxonomy" id="671278"/>
    <lineage>
        <taxon>Bacteria</taxon>
        <taxon>Pseudomonadati</taxon>
        <taxon>Pseudomonadota</taxon>
        <taxon>Gammaproteobacteria</taxon>
        <taxon>Alteromonadales</taxon>
        <taxon>Alteromonadaceae</taxon>
        <taxon>Alishewanella</taxon>
    </lineage>
</organism>
<gene>
    <name evidence="2" type="ORF">GCM10008111_29420</name>
</gene>
<keyword evidence="3" id="KW-1185">Reference proteome</keyword>
<evidence type="ECO:0000256" key="1">
    <source>
        <dbReference type="SAM" id="SignalP"/>
    </source>
</evidence>
<feature type="chain" id="PRO_5045434035" evidence="1">
    <location>
        <begin position="39"/>
        <end position="169"/>
    </location>
</feature>
<sequence length="169" mass="18558">MNDTLPLFLCNRLEESKQMKKALIVTLLSATLCAPVIAATAFTDGKDAVSYRQASFQLIRHNMGDIQDMIRGNVAFDAERVQRRAEALALLSQLPWETFTVPGTKEAGGDVKPVIWDNLADVQERGDKMAADAAALLVAAKTAEQAEIRKAFADFARNCKACHDKYKAD</sequence>
<protein>
    <submittedName>
        <fullName evidence="2">Cytochrome c</fullName>
    </submittedName>
</protein>
<dbReference type="InterPro" id="IPR002321">
    <property type="entry name" value="Cyt_c_II"/>
</dbReference>
<dbReference type="PROSITE" id="PS51009">
    <property type="entry name" value="CYTCII"/>
    <property type="match status" value="1"/>
</dbReference>